<keyword evidence="2" id="KW-0378">Hydrolase</keyword>
<reference evidence="2 3" key="1">
    <citation type="submission" date="2016-04" db="EMBL/GenBank/DDBJ databases">
        <title>Comparative genomics of Morganella phages MP1 and MP2 define new clades among the T4 and T7-like Viruses.</title>
        <authorList>
            <person name="Pinto G."/>
            <person name="Oliveira A."/>
            <person name="Malgorzata L."/>
            <person name="Kropinski A."/>
            <person name="Azeredo J."/>
        </authorList>
    </citation>
    <scope>NUCLEOTIDE SEQUENCE [LARGE SCALE GENOMIC DNA]</scope>
</reference>
<gene>
    <name evidence="2" type="ORF">MP1_gp0012</name>
</gene>
<accession>A0A192YC68</accession>
<dbReference type="Pfam" id="PF16473">
    <property type="entry name" value="Rv2179c-like"/>
    <property type="match status" value="1"/>
</dbReference>
<keyword evidence="2" id="KW-0269">Exonuclease</keyword>
<protein>
    <submittedName>
        <fullName evidence="2">Exonuclease A</fullName>
    </submittedName>
</protein>
<dbReference type="RefSeq" id="YP_009279869.1">
    <property type="nucleotide sequence ID" value="NC_031020.1"/>
</dbReference>
<organism evidence="2 3">
    <name type="scientific">Morganella phage vB_MmoM_MP1</name>
    <dbReference type="NCBI Taxonomy" id="1852628"/>
    <lineage>
        <taxon>Viruses</taxon>
        <taxon>Duplodnaviria</taxon>
        <taxon>Heunggongvirae</taxon>
        <taxon>Uroviricota</taxon>
        <taxon>Caudoviricetes</taxon>
        <taxon>Pantevenvirales</taxon>
        <taxon>Straboviridae</taxon>
        <taxon>Gualtarvirus</taxon>
        <taxon>Gualtarvirus mp1</taxon>
    </lineage>
</organism>
<keyword evidence="2" id="KW-0540">Nuclease</keyword>
<dbReference type="GO" id="GO:0004527">
    <property type="term" value="F:exonuclease activity"/>
    <property type="evidence" value="ECO:0007669"/>
    <property type="project" value="UniProtKB-KW"/>
</dbReference>
<evidence type="ECO:0000313" key="3">
    <source>
        <dbReference type="Proteomes" id="UP000203816"/>
    </source>
</evidence>
<dbReference type="Proteomes" id="UP000203816">
    <property type="component" value="Segment"/>
</dbReference>
<dbReference type="InterPro" id="IPR033390">
    <property type="entry name" value="Rv2179c-like"/>
</dbReference>
<dbReference type="OrthoDB" id="13707at10239"/>
<proteinExistence type="predicted"/>
<dbReference type="GeneID" id="29059274"/>
<sequence>MKVNDFVFDFETFDSIAGSAVVDLSVITFNPDPNVIETFDELVSRGIKIKFNLASQKGVRSFSTGTIEWWKKQSPEAREGLKPSPEDVSTYEGIKTFLAHLKSNHVIPYDSFGYCRGQSFDFPIMVDLIRDMYQKDTGCEDKDIDTFALEPVKFWNQRDIRTAIENRLMVRGMTMTPLKKGLLSGFIKHNSIHDCAKDILMLKYAERYALGLEEAPTGSEIDPLSLMDK</sequence>
<evidence type="ECO:0000259" key="1">
    <source>
        <dbReference type="Pfam" id="PF16473"/>
    </source>
</evidence>
<keyword evidence="3" id="KW-1185">Reference proteome</keyword>
<feature type="domain" description="3'-5' exoribonuclease Rv2179c-like" evidence="1">
    <location>
        <begin position="5"/>
        <end position="196"/>
    </location>
</feature>
<name>A0A192YC68_9CAUD</name>
<evidence type="ECO:0000313" key="2">
    <source>
        <dbReference type="EMBL" id="ANM46456.1"/>
    </source>
</evidence>
<dbReference type="KEGG" id="vg:29059274"/>
<dbReference type="EMBL" id="KX078569">
    <property type="protein sequence ID" value="ANM46456.1"/>
    <property type="molecule type" value="Genomic_DNA"/>
</dbReference>